<protein>
    <recommendedName>
        <fullName evidence="2">Phytase-like domain-containing protein</fullName>
    </recommendedName>
</protein>
<dbReference type="Pfam" id="PF13449">
    <property type="entry name" value="Phytase-like"/>
    <property type="match status" value="1"/>
</dbReference>
<keyword evidence="4" id="KW-1185">Reference proteome</keyword>
<reference evidence="4" key="1">
    <citation type="journal article" date="2011" name="J. Bacteriol.">
        <title>Genome sequences of eight morphologically diverse alphaproteobacteria.</title>
        <authorList>
            <consortium name="US DOE Joint Genome Institute"/>
            <person name="Brown P.J."/>
            <person name="Kysela D.T."/>
            <person name="Buechlein A."/>
            <person name="Hemmerich C."/>
            <person name="Brun Y.V."/>
        </authorList>
    </citation>
    <scope>NUCLEOTIDE SEQUENCE [LARGE SCALE GENOMIC DNA]</scope>
    <source>
        <strain evidence="4">ATCC 49814 / DSM 5838 / IFAM 1418</strain>
    </source>
</reference>
<dbReference type="eggNOG" id="COG4246">
    <property type="taxonomic scope" value="Bacteria"/>
</dbReference>
<dbReference type="InterPro" id="IPR027372">
    <property type="entry name" value="Phytase-like_dom"/>
</dbReference>
<dbReference type="EMBL" id="CP001678">
    <property type="protein sequence ID" value="ACT58484.1"/>
    <property type="molecule type" value="Genomic_DNA"/>
</dbReference>
<evidence type="ECO:0000313" key="3">
    <source>
        <dbReference type="EMBL" id="ACT58484.1"/>
    </source>
</evidence>
<organism evidence="3 4">
    <name type="scientific">Hirschia baltica (strain ATCC 49814 / DSM 5838 / IFAM 1418)</name>
    <dbReference type="NCBI Taxonomy" id="582402"/>
    <lineage>
        <taxon>Bacteria</taxon>
        <taxon>Pseudomonadati</taxon>
        <taxon>Pseudomonadota</taxon>
        <taxon>Alphaproteobacteria</taxon>
        <taxon>Hyphomonadales</taxon>
        <taxon>Hyphomonadaceae</taxon>
        <taxon>Hirschia</taxon>
    </lineage>
</organism>
<feature type="signal peptide" evidence="1">
    <location>
        <begin position="1"/>
        <end position="17"/>
    </location>
</feature>
<name>C6XPW7_HIRBI</name>
<feature type="chain" id="PRO_5002973988" description="Phytase-like domain-containing protein" evidence="1">
    <location>
        <begin position="18"/>
        <end position="401"/>
    </location>
</feature>
<proteinExistence type="predicted"/>
<dbReference type="HOGENOM" id="CLU_059147_2_0_5"/>
<accession>C6XPW7</accession>
<dbReference type="STRING" id="582402.Hbal_0790"/>
<feature type="domain" description="Phytase-like" evidence="2">
    <location>
        <begin position="130"/>
        <end position="383"/>
    </location>
</feature>
<evidence type="ECO:0000256" key="1">
    <source>
        <dbReference type="SAM" id="SignalP"/>
    </source>
</evidence>
<sequence>MRLKVSQNLSITCVALAAFLIAGCESSPPKSAEVKEEAVSKSSADIVVAETTTIEQKRWVLGEVANQHYQASCPSNTLYIPPEEISLYTAPINLRNVNAGEAASFDFLKSAELNGLEYVAGYHLTSDDPRFGGISGIETLDNGSLLSITDQGDFLWIGMDEYDHLQPVSAQISAIRDTNGTPYDSKRAADSEGLAVSNGLALVSFEQDHRIEAFDLETCGSNARASRILDLDLDKHGVEKISPNGGMEALALTGDGGLILGIETLIDGASQVSISPQGKMADFKHRLNAGGNKKMTGSDFLAQSDTEGDLYSLHRHYNPVTGTYIRLLQTHVQLDENDEYQLGEPKELLYLKPPGITDNFEGITVRREENGIIRLFIVSDDNFSPKQRSLFLIFNVEPKGY</sequence>
<gene>
    <name evidence="3" type="ordered locus">Hbal_0790</name>
</gene>
<dbReference type="Proteomes" id="UP000002745">
    <property type="component" value="Chromosome"/>
</dbReference>
<dbReference type="PROSITE" id="PS51257">
    <property type="entry name" value="PROKAR_LIPOPROTEIN"/>
    <property type="match status" value="1"/>
</dbReference>
<dbReference type="KEGG" id="hba:Hbal_0790"/>
<keyword evidence="1" id="KW-0732">Signal</keyword>
<dbReference type="AlphaFoldDB" id="C6XPW7"/>
<evidence type="ECO:0000259" key="2">
    <source>
        <dbReference type="Pfam" id="PF13449"/>
    </source>
</evidence>
<evidence type="ECO:0000313" key="4">
    <source>
        <dbReference type="Proteomes" id="UP000002745"/>
    </source>
</evidence>